<evidence type="ECO:0000313" key="1">
    <source>
        <dbReference type="EMBL" id="QQK07874.1"/>
    </source>
</evidence>
<organism evidence="1 2">
    <name type="scientific">Miniphocaeibacter halophilus</name>
    <dbReference type="NCBI Taxonomy" id="2931922"/>
    <lineage>
        <taxon>Bacteria</taxon>
        <taxon>Bacillati</taxon>
        <taxon>Bacillota</taxon>
        <taxon>Tissierellia</taxon>
        <taxon>Tissierellales</taxon>
        <taxon>Peptoniphilaceae</taxon>
        <taxon>Miniphocaeibacter</taxon>
    </lineage>
</organism>
<proteinExistence type="predicted"/>
<accession>A0AC61MSU1</accession>
<protein>
    <submittedName>
        <fullName evidence="1">YitT family protein</fullName>
    </submittedName>
</protein>
<sequence>MNNKETFVKIIFSVTGVLIIALGAAILNVGQVGVDTYTASNIAIGSLFGLSLGTYQFILNLIFLFFIFIFGRKYIGLGTLITMVSIGFLIDYFTKLISHIVFFDLTLPFKILSLIFGTMFFTFGVAFYISADLGVAPYDAITLVITDYSHIQYKYIRMAQDIIFMISALIFGGPVGVGTVINAFFNGPLIDLWYKKISNPLIRKITIKG</sequence>
<evidence type="ECO:0000313" key="2">
    <source>
        <dbReference type="Proteomes" id="UP000595814"/>
    </source>
</evidence>
<dbReference type="EMBL" id="CP066744">
    <property type="protein sequence ID" value="QQK07874.1"/>
    <property type="molecule type" value="Genomic_DNA"/>
</dbReference>
<dbReference type="Proteomes" id="UP000595814">
    <property type="component" value="Chromosome"/>
</dbReference>
<name>A0AC61MSU1_9FIRM</name>
<gene>
    <name evidence="1" type="ORF">JFY71_11470</name>
</gene>
<keyword evidence="2" id="KW-1185">Reference proteome</keyword>
<reference evidence="1 2" key="1">
    <citation type="journal article" date="2022" name="Int. J. Syst. Evol. Microbiol.">
        <title>Miniphocaeibacter halophilus sp. nov., an ammonium-tolerant acetate-producing bacterium isolated from a biogas system.</title>
        <authorList>
            <person name="Schnurer A."/>
            <person name="Singh A."/>
            <person name="Bi S."/>
            <person name="Qiao W."/>
            <person name="Westerholm M."/>
        </authorList>
    </citation>
    <scope>NUCLEOTIDE SEQUENCE [LARGE SCALE GENOMIC DNA]</scope>
    <source>
        <strain evidence="1 2">AMB_01</strain>
    </source>
</reference>